<protein>
    <submittedName>
        <fullName evidence="1">Uncharacterized protein</fullName>
    </submittedName>
</protein>
<dbReference type="AlphaFoldDB" id="A0A0V1AHR1"/>
<gene>
    <name evidence="1" type="ORF">T01_10623</name>
</gene>
<sequence length="45" mass="5476">MESWYEYVVKKNNSLRFLVITTPLAVGNVKSFQMFRDELKLWQCY</sequence>
<dbReference type="InParanoid" id="A0A0V1AHR1"/>
<evidence type="ECO:0000313" key="1">
    <source>
        <dbReference type="EMBL" id="KRY24347.1"/>
    </source>
</evidence>
<dbReference type="Proteomes" id="UP000054776">
    <property type="component" value="Unassembled WGS sequence"/>
</dbReference>
<organism evidence="1 2">
    <name type="scientific">Trichinella spiralis</name>
    <name type="common">Trichina worm</name>
    <dbReference type="NCBI Taxonomy" id="6334"/>
    <lineage>
        <taxon>Eukaryota</taxon>
        <taxon>Metazoa</taxon>
        <taxon>Ecdysozoa</taxon>
        <taxon>Nematoda</taxon>
        <taxon>Enoplea</taxon>
        <taxon>Dorylaimia</taxon>
        <taxon>Trichinellida</taxon>
        <taxon>Trichinellidae</taxon>
        <taxon>Trichinella</taxon>
    </lineage>
</organism>
<keyword evidence="2" id="KW-1185">Reference proteome</keyword>
<proteinExistence type="predicted"/>
<accession>A0A0V1AHR1</accession>
<dbReference type="EMBL" id="JYDH01001801">
    <property type="protein sequence ID" value="KRY24347.1"/>
    <property type="molecule type" value="Genomic_DNA"/>
</dbReference>
<name>A0A0V1AHR1_TRISP</name>
<comment type="caution">
    <text evidence="1">The sequence shown here is derived from an EMBL/GenBank/DDBJ whole genome shotgun (WGS) entry which is preliminary data.</text>
</comment>
<reference evidence="1 2" key="1">
    <citation type="submission" date="2015-01" db="EMBL/GenBank/DDBJ databases">
        <title>Evolution of Trichinella species and genotypes.</title>
        <authorList>
            <person name="Korhonen P.K."/>
            <person name="Edoardo P."/>
            <person name="Giuseppe L.R."/>
            <person name="Gasser R.B."/>
        </authorList>
    </citation>
    <scope>NUCLEOTIDE SEQUENCE [LARGE SCALE GENOMIC DNA]</scope>
    <source>
        <strain evidence="1">ISS3</strain>
    </source>
</reference>
<evidence type="ECO:0000313" key="2">
    <source>
        <dbReference type="Proteomes" id="UP000054776"/>
    </source>
</evidence>